<protein>
    <submittedName>
        <fullName evidence="2">Uncharacterized protein</fullName>
    </submittedName>
</protein>
<comment type="caution">
    <text evidence="2">The sequence shown here is derived from an EMBL/GenBank/DDBJ whole genome shotgun (WGS) entry which is preliminary data.</text>
</comment>
<evidence type="ECO:0000313" key="3">
    <source>
        <dbReference type="Proteomes" id="UP001174677"/>
    </source>
</evidence>
<dbReference type="PANTHER" id="PTHR45290:SF1">
    <property type="entry name" value="OS03G0300300 PROTEIN"/>
    <property type="match status" value="1"/>
</dbReference>
<proteinExistence type="predicted"/>
<feature type="region of interest" description="Disordered" evidence="1">
    <location>
        <begin position="124"/>
        <end position="152"/>
    </location>
</feature>
<keyword evidence="3" id="KW-1185">Reference proteome</keyword>
<dbReference type="EMBL" id="JARPOI010000004">
    <property type="protein sequence ID" value="KAJ9181867.1"/>
    <property type="molecule type" value="Genomic_DNA"/>
</dbReference>
<gene>
    <name evidence="2" type="ORF">P3X46_005914</name>
</gene>
<reference evidence="2" key="1">
    <citation type="journal article" date="2023" name="Plant Biotechnol. J.">
        <title>Chromosome-level wild Hevea brasiliensis genome provides new tools for genomic-assisted breeding and valuable loci to elevate rubber yield.</title>
        <authorList>
            <person name="Cheng H."/>
            <person name="Song X."/>
            <person name="Hu Y."/>
            <person name="Wu T."/>
            <person name="Yang Q."/>
            <person name="An Z."/>
            <person name="Feng S."/>
            <person name="Deng Z."/>
            <person name="Wu W."/>
            <person name="Zeng X."/>
            <person name="Tu M."/>
            <person name="Wang X."/>
            <person name="Huang H."/>
        </authorList>
    </citation>
    <scope>NUCLEOTIDE SEQUENCE</scope>
    <source>
        <strain evidence="2">MT/VB/25A 57/8</strain>
    </source>
</reference>
<evidence type="ECO:0000313" key="2">
    <source>
        <dbReference type="EMBL" id="KAJ9181867.1"/>
    </source>
</evidence>
<sequence>MRDKALSNNSDEVMVDSIDGSIQPELVENKGPYVINYILFVSVSGDSDCYLVFETVVVFLTKHILNCVLFFQITKSRGVAIQPLLQLSGQLHLVIAKIDEASLNEIQSSLCNVQMDNDNYNDDNEDIDECLYGEDNDESQLSSDDDKQMQSP</sequence>
<accession>A0ABQ9MNM1</accession>
<name>A0ABQ9MNM1_HEVBR</name>
<dbReference type="Proteomes" id="UP001174677">
    <property type="component" value="Chromosome 4"/>
</dbReference>
<evidence type="ECO:0000256" key="1">
    <source>
        <dbReference type="SAM" id="MobiDB-lite"/>
    </source>
</evidence>
<dbReference type="PANTHER" id="PTHR45290">
    <property type="entry name" value="OS03G0300300 PROTEIN"/>
    <property type="match status" value="1"/>
</dbReference>
<organism evidence="2 3">
    <name type="scientific">Hevea brasiliensis</name>
    <name type="common">Para rubber tree</name>
    <name type="synonym">Siphonia brasiliensis</name>
    <dbReference type="NCBI Taxonomy" id="3981"/>
    <lineage>
        <taxon>Eukaryota</taxon>
        <taxon>Viridiplantae</taxon>
        <taxon>Streptophyta</taxon>
        <taxon>Embryophyta</taxon>
        <taxon>Tracheophyta</taxon>
        <taxon>Spermatophyta</taxon>
        <taxon>Magnoliopsida</taxon>
        <taxon>eudicotyledons</taxon>
        <taxon>Gunneridae</taxon>
        <taxon>Pentapetalae</taxon>
        <taxon>rosids</taxon>
        <taxon>fabids</taxon>
        <taxon>Malpighiales</taxon>
        <taxon>Euphorbiaceae</taxon>
        <taxon>Crotonoideae</taxon>
        <taxon>Micrandreae</taxon>
        <taxon>Hevea</taxon>
    </lineage>
</organism>
<feature type="compositionally biased region" description="Acidic residues" evidence="1">
    <location>
        <begin position="124"/>
        <end position="138"/>
    </location>
</feature>